<keyword evidence="3" id="KW-1185">Reference proteome</keyword>
<reference evidence="2 3" key="1">
    <citation type="submission" date="2019-03" db="EMBL/GenBank/DDBJ databases">
        <title>First draft genome of Liparis tanakae, snailfish: a comprehensive survey of snailfish specific genes.</title>
        <authorList>
            <person name="Kim W."/>
            <person name="Song I."/>
            <person name="Jeong J.-H."/>
            <person name="Kim D."/>
            <person name="Kim S."/>
            <person name="Ryu S."/>
            <person name="Song J.Y."/>
            <person name="Lee S.K."/>
        </authorList>
    </citation>
    <scope>NUCLEOTIDE SEQUENCE [LARGE SCALE GENOMIC DNA]</scope>
    <source>
        <tissue evidence="2">Muscle</tissue>
    </source>
</reference>
<comment type="caution">
    <text evidence="2">The sequence shown here is derived from an EMBL/GenBank/DDBJ whole genome shotgun (WGS) entry which is preliminary data.</text>
</comment>
<evidence type="ECO:0000313" key="2">
    <source>
        <dbReference type="EMBL" id="TNN46195.1"/>
    </source>
</evidence>
<name>A0A4Z2FZC6_9TELE</name>
<dbReference type="AlphaFoldDB" id="A0A4Z2FZC6"/>
<accession>A0A4Z2FZC6</accession>
<dbReference type="Proteomes" id="UP000314294">
    <property type="component" value="Unassembled WGS sequence"/>
</dbReference>
<sequence>MTRLAKYDTAASLKKKCIALTPEINQPADSGLTRACWACLASRAFLMSSGLSLPTTVSWTHLVWYKYRWKLGVVCRKRAPCPGQPLPAGAAPGEGGTPTDAHQTSSHRNSHRFAAAAKAGHQPLHRLLGDSDPGPHGGVRDHKSELFPLSADQGRAHFTCPAQHLQDL</sequence>
<feature type="region of interest" description="Disordered" evidence="1">
    <location>
        <begin position="124"/>
        <end position="143"/>
    </location>
</feature>
<dbReference type="EMBL" id="SRLO01000803">
    <property type="protein sequence ID" value="TNN46195.1"/>
    <property type="molecule type" value="Genomic_DNA"/>
</dbReference>
<feature type="region of interest" description="Disordered" evidence="1">
    <location>
        <begin position="86"/>
        <end position="116"/>
    </location>
</feature>
<protein>
    <submittedName>
        <fullName evidence="2">Uncharacterized protein</fullName>
    </submittedName>
</protein>
<gene>
    <name evidence="2" type="ORF">EYF80_043624</name>
</gene>
<feature type="compositionally biased region" description="Low complexity" evidence="1">
    <location>
        <begin position="86"/>
        <end position="101"/>
    </location>
</feature>
<proteinExistence type="predicted"/>
<organism evidence="2 3">
    <name type="scientific">Liparis tanakae</name>
    <name type="common">Tanaka's snailfish</name>
    <dbReference type="NCBI Taxonomy" id="230148"/>
    <lineage>
        <taxon>Eukaryota</taxon>
        <taxon>Metazoa</taxon>
        <taxon>Chordata</taxon>
        <taxon>Craniata</taxon>
        <taxon>Vertebrata</taxon>
        <taxon>Euteleostomi</taxon>
        <taxon>Actinopterygii</taxon>
        <taxon>Neopterygii</taxon>
        <taxon>Teleostei</taxon>
        <taxon>Neoteleostei</taxon>
        <taxon>Acanthomorphata</taxon>
        <taxon>Eupercaria</taxon>
        <taxon>Perciformes</taxon>
        <taxon>Cottioidei</taxon>
        <taxon>Cottales</taxon>
        <taxon>Liparidae</taxon>
        <taxon>Liparis</taxon>
    </lineage>
</organism>
<evidence type="ECO:0000256" key="1">
    <source>
        <dbReference type="SAM" id="MobiDB-lite"/>
    </source>
</evidence>
<evidence type="ECO:0000313" key="3">
    <source>
        <dbReference type="Proteomes" id="UP000314294"/>
    </source>
</evidence>